<dbReference type="InterPro" id="IPR050187">
    <property type="entry name" value="Lipid_Phosphate_FormReg"/>
</dbReference>
<evidence type="ECO:0000256" key="1">
    <source>
        <dbReference type="ARBA" id="ARBA00022679"/>
    </source>
</evidence>
<keyword evidence="7" id="KW-1185">Reference proteome</keyword>
<evidence type="ECO:0000256" key="3">
    <source>
        <dbReference type="ARBA" id="ARBA00022777"/>
    </source>
</evidence>
<dbReference type="AlphaFoldDB" id="A0A8S9Z4Y3"/>
<evidence type="ECO:0000313" key="6">
    <source>
        <dbReference type="EMBL" id="KAF7260463.1"/>
    </source>
</evidence>
<dbReference type="InterPro" id="IPR001206">
    <property type="entry name" value="Diacylglycerol_kinase_cat_dom"/>
</dbReference>
<name>A0A8S9Z4Y3_9TREM</name>
<dbReference type="SMART" id="SM00046">
    <property type="entry name" value="DAGKc"/>
    <property type="match status" value="1"/>
</dbReference>
<dbReference type="PROSITE" id="PS50146">
    <property type="entry name" value="DAGK"/>
    <property type="match status" value="1"/>
</dbReference>
<dbReference type="InterPro" id="IPR017438">
    <property type="entry name" value="ATP-NAD_kinase_N"/>
</dbReference>
<dbReference type="Gene3D" id="3.40.50.10330">
    <property type="entry name" value="Probable inorganic polyphosphate/atp-NAD kinase, domain 1"/>
    <property type="match status" value="1"/>
</dbReference>
<dbReference type="Pfam" id="PF19279">
    <property type="entry name" value="YegS_C"/>
    <property type="match status" value="1"/>
</dbReference>
<dbReference type="InterPro" id="IPR045540">
    <property type="entry name" value="YegS/DAGK_C"/>
</dbReference>
<keyword evidence="2" id="KW-0547">Nucleotide-binding</keyword>
<dbReference type="GO" id="GO:0005737">
    <property type="term" value="C:cytoplasm"/>
    <property type="evidence" value="ECO:0007669"/>
    <property type="project" value="TreeGrafter"/>
</dbReference>
<keyword evidence="4" id="KW-0067">ATP-binding</keyword>
<dbReference type="Gene3D" id="2.60.200.40">
    <property type="match status" value="1"/>
</dbReference>
<evidence type="ECO:0000259" key="5">
    <source>
        <dbReference type="PROSITE" id="PS50146"/>
    </source>
</evidence>
<dbReference type="GO" id="GO:0046512">
    <property type="term" value="P:sphingosine biosynthetic process"/>
    <property type="evidence" value="ECO:0007669"/>
    <property type="project" value="TreeGrafter"/>
</dbReference>
<dbReference type="GO" id="GO:0005524">
    <property type="term" value="F:ATP binding"/>
    <property type="evidence" value="ECO:0007669"/>
    <property type="project" value="UniProtKB-KW"/>
</dbReference>
<reference evidence="6" key="1">
    <citation type="submission" date="2019-07" db="EMBL/GenBank/DDBJ databases">
        <title>Annotation for the trematode Paragonimus miyazaki's.</title>
        <authorList>
            <person name="Choi Y.-J."/>
        </authorList>
    </citation>
    <scope>NUCLEOTIDE SEQUENCE</scope>
    <source>
        <strain evidence="6">Japan</strain>
    </source>
</reference>
<dbReference type="GO" id="GO:0016020">
    <property type="term" value="C:membrane"/>
    <property type="evidence" value="ECO:0007669"/>
    <property type="project" value="TreeGrafter"/>
</dbReference>
<dbReference type="PANTHER" id="PTHR12358:SF31">
    <property type="entry name" value="ACYLGLYCEROL KINASE, MITOCHONDRIAL"/>
    <property type="match status" value="1"/>
</dbReference>
<dbReference type="GO" id="GO:0001727">
    <property type="term" value="F:lipid kinase activity"/>
    <property type="evidence" value="ECO:0007669"/>
    <property type="project" value="TreeGrafter"/>
</dbReference>
<dbReference type="InterPro" id="IPR016064">
    <property type="entry name" value="NAD/diacylglycerol_kinase_sf"/>
</dbReference>
<dbReference type="PANTHER" id="PTHR12358">
    <property type="entry name" value="SPHINGOSINE KINASE"/>
    <property type="match status" value="1"/>
</dbReference>
<protein>
    <recommendedName>
        <fullName evidence="5">DAGKc domain-containing protein</fullName>
    </recommendedName>
</protein>
<evidence type="ECO:0000256" key="2">
    <source>
        <dbReference type="ARBA" id="ARBA00022741"/>
    </source>
</evidence>
<organism evidence="6 7">
    <name type="scientific">Paragonimus skrjabini miyazakii</name>
    <dbReference type="NCBI Taxonomy" id="59628"/>
    <lineage>
        <taxon>Eukaryota</taxon>
        <taxon>Metazoa</taxon>
        <taxon>Spiralia</taxon>
        <taxon>Lophotrochozoa</taxon>
        <taxon>Platyhelminthes</taxon>
        <taxon>Trematoda</taxon>
        <taxon>Digenea</taxon>
        <taxon>Plagiorchiida</taxon>
        <taxon>Troglotremata</taxon>
        <taxon>Troglotrematidae</taxon>
        <taxon>Paragonimus</taxon>
    </lineage>
</organism>
<dbReference type="SUPFAM" id="SSF111331">
    <property type="entry name" value="NAD kinase/diacylglycerol kinase-like"/>
    <property type="match status" value="1"/>
</dbReference>
<dbReference type="Proteomes" id="UP000822476">
    <property type="component" value="Unassembled WGS sequence"/>
</dbReference>
<keyword evidence="3" id="KW-0418">Kinase</keyword>
<comment type="caution">
    <text evidence="6">The sequence shown here is derived from an EMBL/GenBank/DDBJ whole genome shotgun (WGS) entry which is preliminary data.</text>
</comment>
<evidence type="ECO:0000256" key="4">
    <source>
        <dbReference type="ARBA" id="ARBA00022840"/>
    </source>
</evidence>
<dbReference type="EMBL" id="JTDE01000738">
    <property type="protein sequence ID" value="KAF7260463.1"/>
    <property type="molecule type" value="Genomic_DNA"/>
</dbReference>
<sequence length="578" mass="64445">MLGGRLPYIAVIRPYFVQMDLDVSEAEFHNGDTFNACLASRFNQQRIPVRIGLSDSGMHIYLDSNLHDPSVIDISREQLLACSWANLPFWKRHSYTLVKLTYLQKVNGEPKKKCHLLTGLILVQKSIYLQFPRPENAVERFVRHMQQTLMVATPTHASLKPYLIFINPRSGPGAAESQFTDTVVPLFSRLGIPYVVIKTLYAGHAEDWISTCSDVTLASYRAVIAVSGDGLVYEVINGLAHSAESRHNGDWDQKPVRIPIGVLPAGGGNATAAAVCYYSGLSFEKNFLLHSAFLLSHHSPKHTRTLNTCKSETDLPRNSCDLSAFTQTAHPIDAFLMENLQTGLTRYGILSVTWGGAADIDIHSERFRCLGNARFTVASLFSFIRPRYHRATVFYLPFGSQCNHQAETQLKPCNDGDVNRNSGHESACPHHDQVASRPKHRYLPPMGEPFGEEWVRIEEDFWSILVINHSHLGTQCPLFPHAKLNDGQLNLVLIYSNAGFLSLIDLAQTMTSGFGLQNTSYMAVIPVKAIRVLPQKPDSCYTLVDGDQVPSGPFQVEIRPSHFRVLTCPMDTALTEPL</sequence>
<dbReference type="Pfam" id="PF00781">
    <property type="entry name" value="DAGK_cat"/>
    <property type="match status" value="1"/>
</dbReference>
<keyword evidence="1" id="KW-0808">Transferase</keyword>
<proteinExistence type="predicted"/>
<evidence type="ECO:0000313" key="7">
    <source>
        <dbReference type="Proteomes" id="UP000822476"/>
    </source>
</evidence>
<gene>
    <name evidence="6" type="ORF">EG68_02038</name>
</gene>
<accession>A0A8S9Z4Y3</accession>
<dbReference type="OrthoDB" id="3853857at2759"/>
<feature type="domain" description="DAGKc" evidence="5">
    <location>
        <begin position="157"/>
        <end position="315"/>
    </location>
</feature>